<dbReference type="Pfam" id="PF03480">
    <property type="entry name" value="DctP"/>
    <property type="match status" value="1"/>
</dbReference>
<dbReference type="GO" id="GO:0031317">
    <property type="term" value="C:tripartite ATP-independent periplasmic transporter complex"/>
    <property type="evidence" value="ECO:0007669"/>
    <property type="project" value="InterPro"/>
</dbReference>
<keyword evidence="3" id="KW-0479">Metal-binding</keyword>
<organism evidence="4 5">
    <name type="scientific">Roseofilum reptotaenium AO1-A</name>
    <dbReference type="NCBI Taxonomy" id="1925591"/>
    <lineage>
        <taxon>Bacteria</taxon>
        <taxon>Bacillati</taxon>
        <taxon>Cyanobacteriota</taxon>
        <taxon>Cyanophyceae</taxon>
        <taxon>Desertifilales</taxon>
        <taxon>Desertifilaceae</taxon>
        <taxon>Roseofilum</taxon>
    </lineage>
</organism>
<dbReference type="Gene3D" id="3.40.190.170">
    <property type="entry name" value="Bacterial extracellular solute-binding protein, family 7"/>
    <property type="match status" value="1"/>
</dbReference>
<reference evidence="4" key="1">
    <citation type="submission" date="2016-10" db="EMBL/GenBank/DDBJ databases">
        <title>CRISPR-Cas defence system in Roseofilum reptotaenium: evidence of a bacteriophage-cyanobacterium arms race in the coral black band disease.</title>
        <authorList>
            <person name="Buerger P."/>
            <person name="Wood-Charlson E.M."/>
            <person name="Weynberg K.D."/>
            <person name="Willis B."/>
            <person name="Van Oppen M.J."/>
        </authorList>
    </citation>
    <scope>NUCLEOTIDE SEQUENCE [LARGE SCALE GENOMIC DNA]</scope>
    <source>
        <strain evidence="4">AO1-A</strain>
    </source>
</reference>
<feature type="binding site" evidence="3">
    <location>
        <position position="251"/>
    </location>
    <ligand>
        <name>substrate</name>
    </ligand>
</feature>
<feature type="binding site" evidence="3">
    <location>
        <position position="226"/>
    </location>
    <ligand>
        <name>Na(+)</name>
        <dbReference type="ChEBI" id="CHEBI:29101"/>
    </ligand>
</feature>
<evidence type="ECO:0000256" key="3">
    <source>
        <dbReference type="PIRSR" id="PIRSR039026-2"/>
    </source>
</evidence>
<evidence type="ECO:0000313" key="4">
    <source>
        <dbReference type="EMBL" id="OJJ27417.1"/>
    </source>
</evidence>
<dbReference type="PANTHER" id="PTHR33376">
    <property type="match status" value="1"/>
</dbReference>
<evidence type="ECO:0000313" key="5">
    <source>
        <dbReference type="Proteomes" id="UP000183940"/>
    </source>
</evidence>
<accession>A0A1L9QXV5</accession>
<dbReference type="Proteomes" id="UP000183940">
    <property type="component" value="Unassembled WGS sequence"/>
</dbReference>
<sequence>MKRRHFIHTSATALTGAAALGSCSQPDQQNEPIELDSNTLFPVVQWRMATSWSKALNIVFGSAETLSRRVKEMTGGRFVIIPYGGGELVPPLEILDAVGNGTVECGHSGGAYYIEKNRIFGIDTLPFGMNSQQLTAWLYRGGGLDLLQDLYADYGVINFPAGQTGVQMGGWFREKVSTPADFKGLKMRIPGAGAQVMSRLGAEPVTLSSTEVFSAMESGEIDAAEFSGPFDDENLGIYHVAPYYYYPGWWETSFAFQLYVNLEAWNQLPNIYQEIFKAAAIETHVTTLAHYDTENGAALKRLISRGTELLPFSEEILNAAYAIAIELQEEIAAQDPGFKAVYDHWRAFRNNISGWHAVSELSYANFVFNRDR</sequence>
<name>A0A1L9QXV5_9CYAN</name>
<keyword evidence="5" id="KW-1185">Reference proteome</keyword>
<feature type="binding site" evidence="3">
    <location>
        <position position="225"/>
    </location>
    <ligand>
        <name>substrate</name>
    </ligand>
</feature>
<dbReference type="NCBIfam" id="NF037995">
    <property type="entry name" value="TRAP_S1"/>
    <property type="match status" value="1"/>
</dbReference>
<feature type="binding site" evidence="2">
    <location>
        <position position="188"/>
    </location>
    <ligand>
        <name>substrate</name>
    </ligand>
</feature>
<comment type="caution">
    <text evidence="4">The sequence shown here is derived from an EMBL/GenBank/DDBJ whole genome shotgun (WGS) entry which is preliminary data.</text>
</comment>
<gene>
    <name evidence="4" type="ORF">BI308_00085</name>
</gene>
<dbReference type="PANTHER" id="PTHR33376:SF5">
    <property type="entry name" value="EXTRACYTOPLASMIC SOLUTE RECEPTOR PROTEIN"/>
    <property type="match status" value="1"/>
</dbReference>
<dbReference type="InterPro" id="IPR018389">
    <property type="entry name" value="DctP_fam"/>
</dbReference>
<dbReference type="Gene3D" id="3.40.190.10">
    <property type="entry name" value="Periplasmic binding protein-like II"/>
    <property type="match status" value="1"/>
</dbReference>
<dbReference type="AlphaFoldDB" id="A0A1L9QXV5"/>
<dbReference type="STRING" id="1925591.BI308_00085"/>
<dbReference type="EMBL" id="MLAW01000001">
    <property type="protein sequence ID" value="OJJ27417.1"/>
    <property type="molecule type" value="Genomic_DNA"/>
</dbReference>
<feature type="binding site" evidence="2">
    <location>
        <position position="167"/>
    </location>
    <ligand>
        <name>substrate</name>
    </ligand>
</feature>
<keyword evidence="1" id="KW-0732">Signal</keyword>
<evidence type="ECO:0000256" key="2">
    <source>
        <dbReference type="PIRSR" id="PIRSR039026-1"/>
    </source>
</evidence>
<dbReference type="InterPro" id="IPR026289">
    <property type="entry name" value="SBP_TakP-like"/>
</dbReference>
<proteinExistence type="predicted"/>
<dbReference type="GO" id="GO:0046872">
    <property type="term" value="F:metal ion binding"/>
    <property type="evidence" value="ECO:0007669"/>
    <property type="project" value="UniProtKB-KW"/>
</dbReference>
<dbReference type="GO" id="GO:0055085">
    <property type="term" value="P:transmembrane transport"/>
    <property type="evidence" value="ECO:0007669"/>
    <property type="project" value="InterPro"/>
</dbReference>
<dbReference type="InterPro" id="IPR038404">
    <property type="entry name" value="TRAP_DctP_sf"/>
</dbReference>
<dbReference type="PIRSF" id="PIRSF039026">
    <property type="entry name" value="SiaP"/>
    <property type="match status" value="1"/>
</dbReference>
<evidence type="ECO:0000256" key="1">
    <source>
        <dbReference type="ARBA" id="ARBA00022729"/>
    </source>
</evidence>
<dbReference type="PROSITE" id="PS51257">
    <property type="entry name" value="PROKAR_LIPOPROTEIN"/>
    <property type="match status" value="1"/>
</dbReference>
<protein>
    <submittedName>
        <fullName evidence="4">ABC transporter substrate-binding protein</fullName>
    </submittedName>
</protein>